<evidence type="ECO:0000313" key="2">
    <source>
        <dbReference type="Proteomes" id="UP000294933"/>
    </source>
</evidence>
<gene>
    <name evidence="1" type="ORF">BD410DRAFT_823959</name>
</gene>
<protein>
    <submittedName>
        <fullName evidence="1">Uncharacterized protein</fullName>
    </submittedName>
</protein>
<sequence length="252" mass="25374">MRSAPTIATIIALSSSGVYSAPLDASKLNARQSAVVGDLVDSFAKPVAGSIAGGLTALGVTAAINDLKKHLESHPAIKRELEARQSAALADLIDSFAKPVAGSIAGGVTALGVTAAINDIKKHFASNSATKRELDARQSAAVADLIDSFAKPVAGSVAGGLTALGVTAAINDLKKHFGSTSSAKRELDARQSAAVADLIDSFAKPVAGSIASGVTALGVTAAINDLKKHFESNSPATAKRGYVSSASLDELD</sequence>
<keyword evidence="2" id="KW-1185">Reference proteome</keyword>
<proteinExistence type="predicted"/>
<dbReference type="EMBL" id="ML170156">
    <property type="protein sequence ID" value="TDL30012.1"/>
    <property type="molecule type" value="Genomic_DNA"/>
</dbReference>
<name>A0A4R5XGU2_9AGAM</name>
<organism evidence="1 2">
    <name type="scientific">Rickenella mellea</name>
    <dbReference type="NCBI Taxonomy" id="50990"/>
    <lineage>
        <taxon>Eukaryota</taxon>
        <taxon>Fungi</taxon>
        <taxon>Dikarya</taxon>
        <taxon>Basidiomycota</taxon>
        <taxon>Agaricomycotina</taxon>
        <taxon>Agaricomycetes</taxon>
        <taxon>Hymenochaetales</taxon>
        <taxon>Rickenellaceae</taxon>
        <taxon>Rickenella</taxon>
    </lineage>
</organism>
<dbReference type="Proteomes" id="UP000294933">
    <property type="component" value="Unassembled WGS sequence"/>
</dbReference>
<evidence type="ECO:0000313" key="1">
    <source>
        <dbReference type="EMBL" id="TDL30012.1"/>
    </source>
</evidence>
<reference evidence="1 2" key="1">
    <citation type="submission" date="2018-06" db="EMBL/GenBank/DDBJ databases">
        <title>A transcriptomic atlas of mushroom development highlights an independent origin of complex multicellularity.</title>
        <authorList>
            <consortium name="DOE Joint Genome Institute"/>
            <person name="Krizsan K."/>
            <person name="Almasi E."/>
            <person name="Merenyi Z."/>
            <person name="Sahu N."/>
            <person name="Viragh M."/>
            <person name="Koszo T."/>
            <person name="Mondo S."/>
            <person name="Kiss B."/>
            <person name="Balint B."/>
            <person name="Kues U."/>
            <person name="Barry K."/>
            <person name="Hegedus J.C."/>
            <person name="Henrissat B."/>
            <person name="Johnson J."/>
            <person name="Lipzen A."/>
            <person name="Ohm R."/>
            <person name="Nagy I."/>
            <person name="Pangilinan J."/>
            <person name="Yan J."/>
            <person name="Xiong Y."/>
            <person name="Grigoriev I.V."/>
            <person name="Hibbett D.S."/>
            <person name="Nagy L.G."/>
        </authorList>
    </citation>
    <scope>NUCLEOTIDE SEQUENCE [LARGE SCALE GENOMIC DNA]</scope>
    <source>
        <strain evidence="1 2">SZMC22713</strain>
    </source>
</reference>
<dbReference type="AlphaFoldDB" id="A0A4R5XGU2"/>
<accession>A0A4R5XGU2</accession>
<dbReference type="VEuPathDB" id="FungiDB:BD410DRAFT_823959"/>